<reference evidence="2 3" key="1">
    <citation type="submission" date="2015-07" db="EMBL/GenBank/DDBJ databases">
        <title>Whole genome sequence of Ardenticatena maritima DSM 23922.</title>
        <authorList>
            <person name="Hemp J."/>
            <person name="Ward L.M."/>
            <person name="Pace L.A."/>
            <person name="Fischer W.W."/>
        </authorList>
    </citation>
    <scope>NUCLEOTIDE SEQUENCE [LARGE SCALE GENOMIC DNA]</scope>
    <source>
        <strain evidence="2 3">110S</strain>
    </source>
</reference>
<evidence type="ECO:0000313" key="2">
    <source>
        <dbReference type="EMBL" id="KPL89419.1"/>
    </source>
</evidence>
<dbReference type="Proteomes" id="UP000050502">
    <property type="component" value="Unassembled WGS sequence"/>
</dbReference>
<proteinExistence type="predicted"/>
<sequence>MIVLERLMIFMIVGALSILFLIWIVSQLQQQEASDGTLSPAQLRNRLREAINRRRADDVRQILETALPVWPLRAALIEASNELIALSNAARLAAEAGVPTDLVQRAEAEAHRALEGVVELAVRTRTVAAQGVHYADIRETAEQEVHDLRELARVAATARAALARLTLTEGRSDQETLRQAEQELRLLETTAKALSGDF</sequence>
<dbReference type="AlphaFoldDB" id="A0A0P6YW94"/>
<accession>A0A0P6YW94</accession>
<feature type="transmembrane region" description="Helical" evidence="1">
    <location>
        <begin position="7"/>
        <end position="25"/>
    </location>
</feature>
<protein>
    <submittedName>
        <fullName evidence="2">Uncharacterized protein</fullName>
    </submittedName>
</protein>
<evidence type="ECO:0000313" key="3">
    <source>
        <dbReference type="Proteomes" id="UP000050502"/>
    </source>
</evidence>
<gene>
    <name evidence="2" type="ORF">SE16_02935</name>
</gene>
<dbReference type="RefSeq" id="WP_054492392.1">
    <property type="nucleotide sequence ID" value="NZ_BBZA01000059.1"/>
</dbReference>
<evidence type="ECO:0000256" key="1">
    <source>
        <dbReference type="SAM" id="Phobius"/>
    </source>
</evidence>
<name>A0A0P6YW94_9CHLR</name>
<keyword evidence="1" id="KW-0812">Transmembrane</keyword>
<organism evidence="2 3">
    <name type="scientific">Ardenticatena maritima</name>
    <dbReference type="NCBI Taxonomy" id="872965"/>
    <lineage>
        <taxon>Bacteria</taxon>
        <taxon>Bacillati</taxon>
        <taxon>Chloroflexota</taxon>
        <taxon>Ardenticatenia</taxon>
        <taxon>Ardenticatenales</taxon>
        <taxon>Ardenticatenaceae</taxon>
        <taxon>Ardenticatena</taxon>
    </lineage>
</organism>
<keyword evidence="1" id="KW-1133">Transmembrane helix</keyword>
<dbReference type="EMBL" id="LGKN01000003">
    <property type="protein sequence ID" value="KPL89419.1"/>
    <property type="molecule type" value="Genomic_DNA"/>
</dbReference>
<comment type="caution">
    <text evidence="2">The sequence shown here is derived from an EMBL/GenBank/DDBJ whole genome shotgun (WGS) entry which is preliminary data.</text>
</comment>
<keyword evidence="1" id="KW-0472">Membrane</keyword>